<sequence>MQVIRIIRDQKYKYNKFQIFWSWWILQCNVTFSVQGESFSAFGIIGIQGQSYAEVKNLRTSVSVNSISQPPQDTSIGIIVVGIVFGSVWAKNCTIQNTTVIGGNIVSSKCNCGIFGILFYNTTIINSSISYTNISGCNVGGIIGWQFEERGETIIRDSAISNMNIFGSLLTLLTVLNKPNARIYQTTGPQTGAE</sequence>
<dbReference type="AlphaFoldDB" id="A0AA86Q5A8"/>
<reference evidence="2 3" key="2">
    <citation type="submission" date="2024-07" db="EMBL/GenBank/DDBJ databases">
        <authorList>
            <person name="Akdeniz Z."/>
        </authorList>
    </citation>
    <scope>NUCLEOTIDE SEQUENCE [LARGE SCALE GENOMIC DNA]</scope>
</reference>
<dbReference type="EMBL" id="CAXDID020000018">
    <property type="protein sequence ID" value="CAL5985105.1"/>
    <property type="molecule type" value="Genomic_DNA"/>
</dbReference>
<evidence type="ECO:0000313" key="1">
    <source>
        <dbReference type="EMBL" id="CAI9952664.1"/>
    </source>
</evidence>
<accession>A0AA86Q5A8</accession>
<name>A0AA86Q5A8_9EUKA</name>
<reference evidence="1" key="1">
    <citation type="submission" date="2023-06" db="EMBL/GenBank/DDBJ databases">
        <authorList>
            <person name="Kurt Z."/>
        </authorList>
    </citation>
    <scope>NUCLEOTIDE SEQUENCE</scope>
</reference>
<evidence type="ECO:0000313" key="3">
    <source>
        <dbReference type="Proteomes" id="UP001642409"/>
    </source>
</evidence>
<dbReference type="EMBL" id="CATOUU010000834">
    <property type="protein sequence ID" value="CAI9952664.1"/>
    <property type="molecule type" value="Genomic_DNA"/>
</dbReference>
<protein>
    <submittedName>
        <fullName evidence="2">Hypothetical_protein</fullName>
    </submittedName>
</protein>
<proteinExistence type="predicted"/>
<comment type="caution">
    <text evidence="1">The sequence shown here is derived from an EMBL/GenBank/DDBJ whole genome shotgun (WGS) entry which is preliminary data.</text>
</comment>
<dbReference type="Proteomes" id="UP001642409">
    <property type="component" value="Unassembled WGS sequence"/>
</dbReference>
<keyword evidence="3" id="KW-1185">Reference proteome</keyword>
<gene>
    <name evidence="1" type="ORF">HINF_LOCUS40309</name>
    <name evidence="2" type="ORF">HINF_LOCUS8566</name>
</gene>
<evidence type="ECO:0000313" key="2">
    <source>
        <dbReference type="EMBL" id="CAL5985105.1"/>
    </source>
</evidence>
<organism evidence="1">
    <name type="scientific">Hexamita inflata</name>
    <dbReference type="NCBI Taxonomy" id="28002"/>
    <lineage>
        <taxon>Eukaryota</taxon>
        <taxon>Metamonada</taxon>
        <taxon>Diplomonadida</taxon>
        <taxon>Hexamitidae</taxon>
        <taxon>Hexamitinae</taxon>
        <taxon>Hexamita</taxon>
    </lineage>
</organism>